<name>A0A0F3IP85_9PROT</name>
<accession>A0A0F3IP85</accession>
<sequence>MRFGIGAIGIGFVDDDQPIAFGQCGFAYFQIEIAGGVIRAAEDQHIGGGWRFCLENFMPCRFPSGAMAAIGRPQQASFPRRKQTRE</sequence>
<organism evidence="1 2">
    <name type="scientific">Elstera litoralis</name>
    <dbReference type="NCBI Taxonomy" id="552518"/>
    <lineage>
        <taxon>Bacteria</taxon>
        <taxon>Pseudomonadati</taxon>
        <taxon>Pseudomonadota</taxon>
        <taxon>Alphaproteobacteria</taxon>
        <taxon>Rhodospirillales</taxon>
        <taxon>Rhodospirillaceae</taxon>
        <taxon>Elstera</taxon>
    </lineage>
</organism>
<reference evidence="1 2" key="1">
    <citation type="submission" date="2015-03" db="EMBL/GenBank/DDBJ databases">
        <title>Draft genome sequence of Elstera litoralis.</title>
        <authorList>
            <person name="Rahalkar M.C."/>
            <person name="Dhakephalkar P.K."/>
            <person name="Pore S.D."/>
            <person name="Arora P."/>
            <person name="Kapse N.G."/>
            <person name="Pandit P.S."/>
        </authorList>
    </citation>
    <scope>NUCLEOTIDE SEQUENCE [LARGE SCALE GENOMIC DNA]</scope>
    <source>
        <strain evidence="1 2">Dia-1</strain>
    </source>
</reference>
<dbReference type="AlphaFoldDB" id="A0A0F3IP85"/>
<dbReference type="Proteomes" id="UP000033774">
    <property type="component" value="Unassembled WGS sequence"/>
</dbReference>
<gene>
    <name evidence="1" type="ORF">VZ95_17810</name>
</gene>
<keyword evidence="2" id="KW-1185">Reference proteome</keyword>
<proteinExistence type="predicted"/>
<dbReference type="EMBL" id="LAJY01000585">
    <property type="protein sequence ID" value="KJV08432.1"/>
    <property type="molecule type" value="Genomic_DNA"/>
</dbReference>
<comment type="caution">
    <text evidence="1">The sequence shown here is derived from an EMBL/GenBank/DDBJ whole genome shotgun (WGS) entry which is preliminary data.</text>
</comment>
<evidence type="ECO:0000313" key="1">
    <source>
        <dbReference type="EMBL" id="KJV08432.1"/>
    </source>
</evidence>
<evidence type="ECO:0000313" key="2">
    <source>
        <dbReference type="Proteomes" id="UP000033774"/>
    </source>
</evidence>
<protein>
    <submittedName>
        <fullName evidence="1">Uncharacterized protein</fullName>
    </submittedName>
</protein>